<organism evidence="1 2">
    <name type="scientific">Apiospora saccharicola</name>
    <dbReference type="NCBI Taxonomy" id="335842"/>
    <lineage>
        <taxon>Eukaryota</taxon>
        <taxon>Fungi</taxon>
        <taxon>Dikarya</taxon>
        <taxon>Ascomycota</taxon>
        <taxon>Pezizomycotina</taxon>
        <taxon>Sordariomycetes</taxon>
        <taxon>Xylariomycetidae</taxon>
        <taxon>Amphisphaeriales</taxon>
        <taxon>Apiosporaceae</taxon>
        <taxon>Apiospora</taxon>
    </lineage>
</organism>
<evidence type="ECO:0008006" key="3">
    <source>
        <dbReference type="Google" id="ProtNLM"/>
    </source>
</evidence>
<comment type="caution">
    <text evidence="1">The sequence shown here is derived from an EMBL/GenBank/DDBJ whole genome shotgun (WGS) entry which is preliminary data.</text>
</comment>
<dbReference type="Proteomes" id="UP001446871">
    <property type="component" value="Unassembled WGS sequence"/>
</dbReference>
<accession>A0ABR1THD2</accession>
<protein>
    <recommendedName>
        <fullName evidence="3">F-box domain-containing protein</fullName>
    </recommendedName>
</protein>
<sequence length="676" mass="77916">MANLTNMPTEVLLEIEKHLPHPFSEDAIALSSTCKSTWERTGAARLYIRAAIQDRDRIRDAEADEIARTAAALADTEEGEIIEAGHAAFEERTTITTNSAGIVIVRLPEYKRNPIYPDGWPTFDQATGSCLNQAIRQCRDMAKLELVIDVYHQFVPSVFRGSWHRLEELTPIQTAIRAKRLDVVQLLFNKGLAPECNETILGRPLLSWGNSEELPFWGNPDEDMKPVVRCRPNLFNMALAARSEGICLFLLKNSYELRFDSRPYQADTLLLHLSFAEEYNMYRLIDALLDDAKERLQPRVYQLLLRQMLLKTPKDGFRFDPLRLLPPGTLHPNPMIDEPNRDWSLPNKAHILSSLLRRGAADGRLRFTNDEEPWMPVNYPLKRIVKKGHLWSANLILRHQIATGTVDAADLIWALPEYKCLRYRQLDFFQAVWPKRQHLLYRQELSAEENAQAIKRCWSICLGNAMLGKARPGKPDSVYAQLKLAVEPGLFHLCCAIKSDRPDIVDELVLVYGLDPHRELASDYDVADLVYEDKFMGSTDFSYANTAFAVAVDDWGLINPRPALCDMAMICRLVYRCGAPKSWSDETRDKLHMIWEHYHMGDYCVYDRDEGQWRPYVDVREIDRDVLLFDRREDEEKIQMALLVLYQELWDAVDKSEREGFMMGIETMISELFMDD</sequence>
<evidence type="ECO:0000313" key="2">
    <source>
        <dbReference type="Proteomes" id="UP001446871"/>
    </source>
</evidence>
<dbReference type="EMBL" id="JAQQWM010000009">
    <property type="protein sequence ID" value="KAK8046048.1"/>
    <property type="molecule type" value="Genomic_DNA"/>
</dbReference>
<proteinExistence type="predicted"/>
<evidence type="ECO:0000313" key="1">
    <source>
        <dbReference type="EMBL" id="KAK8046048.1"/>
    </source>
</evidence>
<keyword evidence="2" id="KW-1185">Reference proteome</keyword>
<reference evidence="1 2" key="1">
    <citation type="submission" date="2023-01" db="EMBL/GenBank/DDBJ databases">
        <title>Analysis of 21 Apiospora genomes using comparative genomics revels a genus with tremendous synthesis potential of carbohydrate active enzymes and secondary metabolites.</title>
        <authorList>
            <person name="Sorensen T."/>
        </authorList>
    </citation>
    <scope>NUCLEOTIDE SEQUENCE [LARGE SCALE GENOMIC DNA]</scope>
    <source>
        <strain evidence="1 2">CBS 83171</strain>
    </source>
</reference>
<gene>
    <name evidence="1" type="ORF">PG996_014112</name>
</gene>
<name>A0ABR1THD2_9PEZI</name>